<name>A0A1F7JHH9_9BACT</name>
<dbReference type="Pfam" id="PF01797">
    <property type="entry name" value="Y1_Tnp"/>
    <property type="match status" value="1"/>
</dbReference>
<comment type="caution">
    <text evidence="2">The sequence shown here is derived from an EMBL/GenBank/DDBJ whole genome shotgun (WGS) entry which is preliminary data.</text>
</comment>
<evidence type="ECO:0000259" key="1">
    <source>
        <dbReference type="SMART" id="SM01321"/>
    </source>
</evidence>
<dbReference type="GO" id="GO:0003677">
    <property type="term" value="F:DNA binding"/>
    <property type="evidence" value="ECO:0007669"/>
    <property type="project" value="InterPro"/>
</dbReference>
<dbReference type="SUPFAM" id="SSF143422">
    <property type="entry name" value="Transposase IS200-like"/>
    <property type="match status" value="1"/>
</dbReference>
<dbReference type="InterPro" id="IPR036515">
    <property type="entry name" value="Transposase_17_sf"/>
</dbReference>
<dbReference type="GO" id="GO:0006313">
    <property type="term" value="P:DNA transposition"/>
    <property type="evidence" value="ECO:0007669"/>
    <property type="project" value="InterPro"/>
</dbReference>
<feature type="domain" description="Transposase IS200-like" evidence="1">
    <location>
        <begin position="2"/>
        <end position="86"/>
    </location>
</feature>
<organism evidence="2 3">
    <name type="scientific">Candidatus Roizmanbacteria bacterium RIFCSPLOWO2_02_FULL_36_11</name>
    <dbReference type="NCBI Taxonomy" id="1802071"/>
    <lineage>
        <taxon>Bacteria</taxon>
        <taxon>Candidatus Roizmaniibacteriota</taxon>
    </lineage>
</organism>
<dbReference type="InterPro" id="IPR002686">
    <property type="entry name" value="Transposase_17"/>
</dbReference>
<gene>
    <name evidence="2" type="ORF">A3H78_01035</name>
</gene>
<dbReference type="SMART" id="SM01321">
    <property type="entry name" value="Y1_Tnp"/>
    <property type="match status" value="1"/>
</dbReference>
<evidence type="ECO:0000313" key="3">
    <source>
        <dbReference type="Proteomes" id="UP000177418"/>
    </source>
</evidence>
<dbReference type="PANTHER" id="PTHR34322">
    <property type="entry name" value="TRANSPOSASE, Y1_TNP DOMAIN-CONTAINING"/>
    <property type="match status" value="1"/>
</dbReference>
<sequence length="158" mass="18735">MEISFRKYFRVDILGFCLMPTHYHLLLQQITDNGIIQFMSNVSNSFTRLMNIKSERKGPLFLPRFHSRAVLSDEQLIHVSRYIHLNPYSAELIKNINDLEKYPLSSYCYYISAKVSDLVNISPILDLFNKDKHKYQTFVENQADYQKTLEDLKYVAKW</sequence>
<dbReference type="EMBL" id="MGAV01000012">
    <property type="protein sequence ID" value="OGK55055.1"/>
    <property type="molecule type" value="Genomic_DNA"/>
</dbReference>
<dbReference type="PANTHER" id="PTHR34322:SF2">
    <property type="entry name" value="TRANSPOSASE IS200-LIKE DOMAIN-CONTAINING PROTEIN"/>
    <property type="match status" value="1"/>
</dbReference>
<dbReference type="AlphaFoldDB" id="A0A1F7JHH9"/>
<dbReference type="GO" id="GO:0004803">
    <property type="term" value="F:transposase activity"/>
    <property type="evidence" value="ECO:0007669"/>
    <property type="project" value="InterPro"/>
</dbReference>
<reference evidence="2 3" key="1">
    <citation type="journal article" date="2016" name="Nat. Commun.">
        <title>Thousands of microbial genomes shed light on interconnected biogeochemical processes in an aquifer system.</title>
        <authorList>
            <person name="Anantharaman K."/>
            <person name="Brown C.T."/>
            <person name="Hug L.A."/>
            <person name="Sharon I."/>
            <person name="Castelle C.J."/>
            <person name="Probst A.J."/>
            <person name="Thomas B.C."/>
            <person name="Singh A."/>
            <person name="Wilkins M.J."/>
            <person name="Karaoz U."/>
            <person name="Brodie E.L."/>
            <person name="Williams K.H."/>
            <person name="Hubbard S.S."/>
            <person name="Banfield J.F."/>
        </authorList>
    </citation>
    <scope>NUCLEOTIDE SEQUENCE [LARGE SCALE GENOMIC DNA]</scope>
</reference>
<dbReference type="Gene3D" id="3.30.70.1290">
    <property type="entry name" value="Transposase IS200-like"/>
    <property type="match status" value="1"/>
</dbReference>
<proteinExistence type="predicted"/>
<evidence type="ECO:0000313" key="2">
    <source>
        <dbReference type="EMBL" id="OGK55055.1"/>
    </source>
</evidence>
<accession>A0A1F7JHH9</accession>
<dbReference type="Proteomes" id="UP000177418">
    <property type="component" value="Unassembled WGS sequence"/>
</dbReference>
<protein>
    <recommendedName>
        <fullName evidence="1">Transposase IS200-like domain-containing protein</fullName>
    </recommendedName>
</protein>